<dbReference type="KEGG" id="ccot:CCAX7_15180"/>
<proteinExistence type="predicted"/>
<dbReference type="Proteomes" id="UP000287394">
    <property type="component" value="Chromosome"/>
</dbReference>
<dbReference type="AlphaFoldDB" id="A0A402CZA1"/>
<keyword evidence="2" id="KW-1185">Reference proteome</keyword>
<gene>
    <name evidence="1" type="ORF">CCAX7_15180</name>
</gene>
<dbReference type="EMBL" id="AP025739">
    <property type="protein sequence ID" value="BDI29467.1"/>
    <property type="molecule type" value="Genomic_DNA"/>
</dbReference>
<evidence type="ECO:0000313" key="2">
    <source>
        <dbReference type="Proteomes" id="UP000287394"/>
    </source>
</evidence>
<organism evidence="1 2">
    <name type="scientific">Capsulimonas corticalis</name>
    <dbReference type="NCBI Taxonomy" id="2219043"/>
    <lineage>
        <taxon>Bacteria</taxon>
        <taxon>Bacillati</taxon>
        <taxon>Armatimonadota</taxon>
        <taxon>Armatimonadia</taxon>
        <taxon>Capsulimonadales</taxon>
        <taxon>Capsulimonadaceae</taxon>
        <taxon>Capsulimonas</taxon>
    </lineage>
</organism>
<evidence type="ECO:0000313" key="1">
    <source>
        <dbReference type="EMBL" id="BDI29467.1"/>
    </source>
</evidence>
<sequence length="565" mass="61684">MGHLFQKLSPQILCTLFAGATMLSGAPHRCLGAQPPARNARSVQAAFGHDGLASLKSGSDELLSDGRFDVKTVLFTRPDGTAVNRPLGTGKQTIDPKARRVTRAYDWGAVSCTATPAAGRVNFDIAISNHSGDVLSGVLIQLLTLKFPGGVKSFEDGLRTGSNVDKPTVVGVEYGSGALAAANDDVTQPLYFGLPTGDPKKPDSVFPLLAATYRDAVFPSAWMASPRIDRPIYPGESAHLHLSLRTGPAGAAPDTLATDVYRKYAAAYPSHLTWKDRRPIGYLNLSVTVPHPGNGKNPRGWFNNDPAVDVTTPEGRQALQTRLLDLADHCIPLLKATDAQGVIIWDIEGQEYPHAMSYVGDPRHLPAEVDPVADRFFQKFRDAGLRVGVCLRPQKPMKTLYGDIAEQVQVADHLYNLNDKIAYAKKRWGCTLFYVDSNVHFDLGSSPSDEKAYELLPARLFQDAATANPDVLLIPEQQTTRYYAYGAPYDELKQDIAATPAAVRRIYPDSFTVISVATDTSGGPLDTRRAELIDSVRHGDILLFRAWYETPEMKPVQEIYQAAKR</sequence>
<name>A0A402CZA1_9BACT</name>
<reference evidence="1 2" key="1">
    <citation type="journal article" date="2019" name="Int. J. Syst. Evol. Microbiol.">
        <title>Capsulimonas corticalis gen. nov., sp. nov., an aerobic capsulated bacterium, of a novel bacterial order, Capsulimonadales ord. nov., of the class Armatimonadia of the phylum Armatimonadetes.</title>
        <authorList>
            <person name="Li J."/>
            <person name="Kudo C."/>
            <person name="Tonouchi A."/>
        </authorList>
    </citation>
    <scope>NUCLEOTIDE SEQUENCE [LARGE SCALE GENOMIC DNA]</scope>
    <source>
        <strain evidence="1 2">AX-7</strain>
    </source>
</reference>
<protein>
    <submittedName>
        <fullName evidence="1">Uncharacterized protein</fullName>
    </submittedName>
</protein>
<dbReference type="RefSeq" id="WP_119322648.1">
    <property type="nucleotide sequence ID" value="NZ_AP025739.1"/>
</dbReference>
<accession>A0A402CZA1</accession>